<name>A0A2T3ZPX1_TRIA4</name>
<evidence type="ECO:0000256" key="1">
    <source>
        <dbReference type="SAM" id="MobiDB-lite"/>
    </source>
</evidence>
<keyword evidence="3" id="KW-1185">Reference proteome</keyword>
<accession>A0A2T3ZPX1</accession>
<evidence type="ECO:0000313" key="2">
    <source>
        <dbReference type="EMBL" id="PTB46845.1"/>
    </source>
</evidence>
<gene>
    <name evidence="2" type="ORF">M441DRAFT_225685</name>
</gene>
<dbReference type="AlphaFoldDB" id="A0A2T3ZPX1"/>
<dbReference type="Proteomes" id="UP000240493">
    <property type="component" value="Unassembled WGS sequence"/>
</dbReference>
<dbReference type="EMBL" id="KZ679256">
    <property type="protein sequence ID" value="PTB46845.1"/>
    <property type="molecule type" value="Genomic_DNA"/>
</dbReference>
<protein>
    <submittedName>
        <fullName evidence="2">Uncharacterized protein</fullName>
    </submittedName>
</protein>
<organism evidence="2 3">
    <name type="scientific">Trichoderma asperellum (strain ATCC 204424 / CBS 433.97 / NBRC 101777)</name>
    <dbReference type="NCBI Taxonomy" id="1042311"/>
    <lineage>
        <taxon>Eukaryota</taxon>
        <taxon>Fungi</taxon>
        <taxon>Dikarya</taxon>
        <taxon>Ascomycota</taxon>
        <taxon>Pezizomycotina</taxon>
        <taxon>Sordariomycetes</taxon>
        <taxon>Hypocreomycetidae</taxon>
        <taxon>Hypocreales</taxon>
        <taxon>Hypocreaceae</taxon>
        <taxon>Trichoderma</taxon>
    </lineage>
</organism>
<evidence type="ECO:0000313" key="3">
    <source>
        <dbReference type="Proteomes" id="UP000240493"/>
    </source>
</evidence>
<proteinExistence type="predicted"/>
<sequence length="60" mass="6902">MSLVIDNACVYCQDGPRHRHTYTHPRPQLPSEAAPLSHRQSLKRRGGFDTTKNHSFRIES</sequence>
<reference evidence="2 3" key="1">
    <citation type="submission" date="2016-07" db="EMBL/GenBank/DDBJ databases">
        <title>Multiple horizontal gene transfer events from other fungi enriched the ability of initially mycotrophic Trichoderma (Ascomycota) to feed on dead plant biomass.</title>
        <authorList>
            <consortium name="DOE Joint Genome Institute"/>
            <person name="Aerts A."/>
            <person name="Atanasova L."/>
            <person name="Chenthamara K."/>
            <person name="Zhang J."/>
            <person name="Grujic M."/>
            <person name="Henrissat B."/>
            <person name="Kuo A."/>
            <person name="Salamov A."/>
            <person name="Lipzen A."/>
            <person name="Labutti K."/>
            <person name="Barry K."/>
            <person name="Miao Y."/>
            <person name="Rahimi M.J."/>
            <person name="Shen Q."/>
            <person name="Grigoriev I.V."/>
            <person name="Kubicek C.P."/>
            <person name="Druzhinina I.S."/>
        </authorList>
    </citation>
    <scope>NUCLEOTIDE SEQUENCE [LARGE SCALE GENOMIC DNA]</scope>
    <source>
        <strain evidence="2 3">CBS 433.97</strain>
    </source>
</reference>
<feature type="region of interest" description="Disordered" evidence="1">
    <location>
        <begin position="20"/>
        <end position="60"/>
    </location>
</feature>